<organism evidence="1 2">
    <name type="scientific">Brevibacillus agri</name>
    <dbReference type="NCBI Taxonomy" id="51101"/>
    <lineage>
        <taxon>Bacteria</taxon>
        <taxon>Bacillati</taxon>
        <taxon>Bacillota</taxon>
        <taxon>Bacilli</taxon>
        <taxon>Bacillales</taxon>
        <taxon>Paenibacillaceae</taxon>
        <taxon>Brevibacillus</taxon>
    </lineage>
</organism>
<dbReference type="GO" id="GO:0016787">
    <property type="term" value="F:hydrolase activity"/>
    <property type="evidence" value="ECO:0007669"/>
    <property type="project" value="UniProtKB-KW"/>
</dbReference>
<protein>
    <submittedName>
        <fullName evidence="1">Amidohydrolase</fullName>
    </submittedName>
</protein>
<evidence type="ECO:0000313" key="2">
    <source>
        <dbReference type="Proteomes" id="UP000276178"/>
    </source>
</evidence>
<dbReference type="AlphaFoldDB" id="A0A3M8AHD6"/>
<comment type="caution">
    <text evidence="1">The sequence shown here is derived from an EMBL/GenBank/DDBJ whole genome shotgun (WGS) entry which is preliminary data.</text>
</comment>
<dbReference type="Proteomes" id="UP000276178">
    <property type="component" value="Unassembled WGS sequence"/>
</dbReference>
<name>A0A3M8AHD6_9BACL</name>
<dbReference type="RefSeq" id="WP_122953326.1">
    <property type="nucleotide sequence ID" value="NZ_JARMQH010000082.1"/>
</dbReference>
<sequence>MRKKKSAYPHHHPKFDIDEEEIGTAIDLFLNLVKHFA</sequence>
<evidence type="ECO:0000313" key="1">
    <source>
        <dbReference type="EMBL" id="RNB50560.1"/>
    </source>
</evidence>
<dbReference type="EMBL" id="RHHN01000068">
    <property type="protein sequence ID" value="RNB50560.1"/>
    <property type="molecule type" value="Genomic_DNA"/>
</dbReference>
<keyword evidence="1" id="KW-0378">Hydrolase</keyword>
<accession>A0A3M8AHD6</accession>
<reference evidence="1 2" key="1">
    <citation type="submission" date="2018-10" db="EMBL/GenBank/DDBJ databases">
        <title>Phylogenomics of Brevibacillus.</title>
        <authorList>
            <person name="Dunlap C."/>
        </authorList>
    </citation>
    <scope>NUCLEOTIDE SEQUENCE [LARGE SCALE GENOMIC DNA]</scope>
    <source>
        <strain evidence="1 2">NRRL NRS 1219</strain>
    </source>
</reference>
<proteinExistence type="predicted"/>
<gene>
    <name evidence="1" type="ORF">EB820_21385</name>
</gene>